<sequence>MGRAAGAWSCLCVLVLFLGMVLVRAEKGSQVYDAAEAIKIEDGGENEAAALKVQIRVLEEGIKQKEMVLEQRENTISDLESEVRQQQHTQKEGSDSEVEVELEAAFSTIKELETLVGRLRDESEKLEQEAKGLRNRAESAQNKAATDLSEKERALKAVAEQESRLRTVEKGLEIAEAAMLKAQAEGETKAKELAATHKAWLPHWAATHTAALQRSVSSGWSTHGDPVVESLKRTASGRVADAHSFLKPHLETLNTKVNPVIRERWQQITIAVAPYLERMVKSGASSKEYLAPQVEKVHSTVQPYIQMVKEKSAPYVDQASNLLAPHLERVNTIAGPHYQRVLTTANSYHEQLQETVKENLQKHEALASLATKETVWFLAAALLGLPIVAVVTVIRSLFSGKKLTHHKRHRSHGGNTGIGSSHKRARRSKQVDKLGDRPVDKIEDKLAEK</sequence>
<name>A0ABP0UUD6_9BRYO</name>
<organism evidence="4 5">
    <name type="scientific">Sphagnum troendelagicum</name>
    <dbReference type="NCBI Taxonomy" id="128251"/>
    <lineage>
        <taxon>Eukaryota</taxon>
        <taxon>Viridiplantae</taxon>
        <taxon>Streptophyta</taxon>
        <taxon>Embryophyta</taxon>
        <taxon>Bryophyta</taxon>
        <taxon>Sphagnophytina</taxon>
        <taxon>Sphagnopsida</taxon>
        <taxon>Sphagnales</taxon>
        <taxon>Sphagnaceae</taxon>
        <taxon>Sphagnum</taxon>
    </lineage>
</organism>
<feature type="region of interest" description="Disordered" evidence="1">
    <location>
        <begin position="127"/>
        <end position="148"/>
    </location>
</feature>
<proteinExistence type="predicted"/>
<keyword evidence="2" id="KW-0812">Transmembrane</keyword>
<gene>
    <name evidence="4" type="ORF">CSSPTR1EN2_LOCUS19908</name>
</gene>
<accession>A0ABP0UUD6</accession>
<keyword evidence="3" id="KW-0732">Signal</keyword>
<feature type="compositionally biased region" description="Basic and acidic residues" evidence="1">
    <location>
        <begin position="78"/>
        <end position="94"/>
    </location>
</feature>
<dbReference type="EMBL" id="OZ019898">
    <property type="protein sequence ID" value="CAK9229788.1"/>
    <property type="molecule type" value="Genomic_DNA"/>
</dbReference>
<keyword evidence="5" id="KW-1185">Reference proteome</keyword>
<feature type="compositionally biased region" description="Basic and acidic residues" evidence="1">
    <location>
        <begin position="127"/>
        <end position="137"/>
    </location>
</feature>
<dbReference type="PANTHER" id="PTHR34360">
    <property type="entry name" value="OS08G0519400 PROTEIN"/>
    <property type="match status" value="1"/>
</dbReference>
<dbReference type="Gene3D" id="1.20.5.1230">
    <property type="entry name" value="Apolipoprotein A-I"/>
    <property type="match status" value="1"/>
</dbReference>
<feature type="region of interest" description="Disordered" evidence="1">
    <location>
        <begin position="402"/>
        <end position="449"/>
    </location>
</feature>
<keyword evidence="2" id="KW-0472">Membrane</keyword>
<feature type="signal peptide" evidence="3">
    <location>
        <begin position="1"/>
        <end position="25"/>
    </location>
</feature>
<evidence type="ECO:0000256" key="1">
    <source>
        <dbReference type="SAM" id="MobiDB-lite"/>
    </source>
</evidence>
<feature type="region of interest" description="Disordered" evidence="1">
    <location>
        <begin position="78"/>
        <end position="97"/>
    </location>
</feature>
<feature type="transmembrane region" description="Helical" evidence="2">
    <location>
        <begin position="375"/>
        <end position="398"/>
    </location>
</feature>
<dbReference type="PANTHER" id="PTHR34360:SF1">
    <property type="entry name" value="OS08G0519400 PROTEIN"/>
    <property type="match status" value="1"/>
</dbReference>
<evidence type="ECO:0000256" key="2">
    <source>
        <dbReference type="SAM" id="Phobius"/>
    </source>
</evidence>
<dbReference type="Proteomes" id="UP001497512">
    <property type="component" value="Chromosome 6"/>
</dbReference>
<protein>
    <submittedName>
        <fullName evidence="4">Uncharacterized protein</fullName>
    </submittedName>
</protein>
<evidence type="ECO:0000313" key="5">
    <source>
        <dbReference type="Proteomes" id="UP001497512"/>
    </source>
</evidence>
<reference evidence="4" key="1">
    <citation type="submission" date="2024-02" db="EMBL/GenBank/DDBJ databases">
        <authorList>
            <consortium name="ELIXIR-Norway"/>
            <consortium name="Elixir Norway"/>
        </authorList>
    </citation>
    <scope>NUCLEOTIDE SEQUENCE</scope>
</reference>
<keyword evidence="2" id="KW-1133">Transmembrane helix</keyword>
<feature type="compositionally biased region" description="Basic residues" evidence="1">
    <location>
        <begin position="402"/>
        <end position="412"/>
    </location>
</feature>
<dbReference type="SUPFAM" id="SSF58113">
    <property type="entry name" value="Apolipoprotein A-I"/>
    <property type="match status" value="1"/>
</dbReference>
<evidence type="ECO:0000313" key="4">
    <source>
        <dbReference type="EMBL" id="CAK9229788.1"/>
    </source>
</evidence>
<feature type="compositionally biased region" description="Basic and acidic residues" evidence="1">
    <location>
        <begin position="429"/>
        <end position="449"/>
    </location>
</feature>
<feature type="chain" id="PRO_5047476423" evidence="3">
    <location>
        <begin position="26"/>
        <end position="449"/>
    </location>
</feature>
<evidence type="ECO:0000256" key="3">
    <source>
        <dbReference type="SAM" id="SignalP"/>
    </source>
</evidence>